<dbReference type="PANTHER" id="PTHR46889:SF4">
    <property type="entry name" value="TRANSPOSASE INSO FOR INSERTION SEQUENCE ELEMENT IS911B-RELATED"/>
    <property type="match status" value="1"/>
</dbReference>
<dbReference type="InterPro" id="IPR001584">
    <property type="entry name" value="Integrase_cat-core"/>
</dbReference>
<protein>
    <recommendedName>
        <fullName evidence="2">Integrase catalytic domain-containing protein</fullName>
    </recommendedName>
</protein>
<name>A0ABP5RXK6_9ACTN</name>
<accession>A0ABP5RXK6</accession>
<organism evidence="3 4">
    <name type="scientific">Kitasatospora cystarginea</name>
    <dbReference type="NCBI Taxonomy" id="58350"/>
    <lineage>
        <taxon>Bacteria</taxon>
        <taxon>Bacillati</taxon>
        <taxon>Actinomycetota</taxon>
        <taxon>Actinomycetes</taxon>
        <taxon>Kitasatosporales</taxon>
        <taxon>Streptomycetaceae</taxon>
        <taxon>Kitasatospora</taxon>
    </lineage>
</organism>
<keyword evidence="4" id="KW-1185">Reference proteome</keyword>
<feature type="region of interest" description="Disordered" evidence="1">
    <location>
        <begin position="1"/>
        <end position="24"/>
    </location>
</feature>
<gene>
    <name evidence="3" type="ORF">GCM10010430_77730</name>
</gene>
<sequence>MRERGEVRERRRQAAHPPRKKPELMADAPNRVWSWDVTRLRGPHKRVFYCLYTMIDIYSRYTVGWMVTAHGSEELAKQFIEDTVAKHGVNRNTLTIHSDRGAIQTAKSVAVLMADLGVTRSHSRPKISNDNPYSEAQYKTIKYRFDYPDRFGSLPHARQWCAEFFHWYHFEHRHSGIGYHTPYDVHHGEAELVRDLRAKVLADAYNQHPERFVRKFPEPPAIPEQAWINRPSEHAAEKEFQTQN</sequence>
<evidence type="ECO:0000259" key="2">
    <source>
        <dbReference type="PROSITE" id="PS50994"/>
    </source>
</evidence>
<reference evidence="4" key="1">
    <citation type="journal article" date="2019" name="Int. J. Syst. Evol. Microbiol.">
        <title>The Global Catalogue of Microorganisms (GCM) 10K type strain sequencing project: providing services to taxonomists for standard genome sequencing and annotation.</title>
        <authorList>
            <consortium name="The Broad Institute Genomics Platform"/>
            <consortium name="The Broad Institute Genome Sequencing Center for Infectious Disease"/>
            <person name="Wu L."/>
            <person name="Ma J."/>
        </authorList>
    </citation>
    <scope>NUCLEOTIDE SEQUENCE [LARGE SCALE GENOMIC DNA]</scope>
    <source>
        <strain evidence="4">JCM 7356</strain>
    </source>
</reference>
<feature type="domain" description="Integrase catalytic" evidence="2">
    <location>
        <begin position="25"/>
        <end position="190"/>
    </location>
</feature>
<evidence type="ECO:0000313" key="4">
    <source>
        <dbReference type="Proteomes" id="UP001500305"/>
    </source>
</evidence>
<dbReference type="Pfam" id="PF00665">
    <property type="entry name" value="rve"/>
    <property type="match status" value="1"/>
</dbReference>
<dbReference type="InterPro" id="IPR036397">
    <property type="entry name" value="RNaseH_sf"/>
</dbReference>
<dbReference type="PANTHER" id="PTHR46889">
    <property type="entry name" value="TRANSPOSASE INSF FOR INSERTION SEQUENCE IS3B-RELATED"/>
    <property type="match status" value="1"/>
</dbReference>
<dbReference type="InterPro" id="IPR012337">
    <property type="entry name" value="RNaseH-like_sf"/>
</dbReference>
<evidence type="ECO:0000256" key="1">
    <source>
        <dbReference type="SAM" id="MobiDB-lite"/>
    </source>
</evidence>
<feature type="compositionally biased region" description="Basic residues" evidence="1">
    <location>
        <begin position="10"/>
        <end position="19"/>
    </location>
</feature>
<dbReference type="SUPFAM" id="SSF53098">
    <property type="entry name" value="Ribonuclease H-like"/>
    <property type="match status" value="1"/>
</dbReference>
<dbReference type="Proteomes" id="UP001500305">
    <property type="component" value="Unassembled WGS sequence"/>
</dbReference>
<evidence type="ECO:0000313" key="3">
    <source>
        <dbReference type="EMBL" id="GAA2280211.1"/>
    </source>
</evidence>
<dbReference type="EMBL" id="BAAATR010000074">
    <property type="protein sequence ID" value="GAA2280211.1"/>
    <property type="molecule type" value="Genomic_DNA"/>
</dbReference>
<proteinExistence type="predicted"/>
<dbReference type="Gene3D" id="3.30.420.10">
    <property type="entry name" value="Ribonuclease H-like superfamily/Ribonuclease H"/>
    <property type="match status" value="1"/>
</dbReference>
<dbReference type="PROSITE" id="PS50994">
    <property type="entry name" value="INTEGRASE"/>
    <property type="match status" value="1"/>
</dbReference>
<comment type="caution">
    <text evidence="3">The sequence shown here is derived from an EMBL/GenBank/DDBJ whole genome shotgun (WGS) entry which is preliminary data.</text>
</comment>
<dbReference type="InterPro" id="IPR050900">
    <property type="entry name" value="Transposase_IS3/IS150/IS904"/>
</dbReference>